<accession>A0A6J6EBR9</accession>
<gene>
    <name evidence="2" type="ORF">UFOPK1747_00068</name>
</gene>
<sequence>MRILLVGGTGFIGSRLFKTLVSEGFQVVVASRNPNHSQIKINPWEALEIKPNSFDLVINAAGKYGLKDDVEEKKSTIEANIGIATSIGRSTHLINKGVINLSSYFELANSYSKVGNSYYVRSKTLCNDFLEQWCAINQKYYSRIVLFDNYDKDISRRKFLDQLLMASLSGSTLDVKNTENVINLLSLRAICESISKVSSSYKTLDPQVGRIELKNSDTYRISELIDKVESISGQNLAIVNRNEDIDLDLQKVIFQKNHNQVEIHENIDNYLRFMLKKGS</sequence>
<dbReference type="AlphaFoldDB" id="A0A6J6EBR9"/>
<dbReference type="EMBL" id="CAEZTV010000003">
    <property type="protein sequence ID" value="CAB4572734.1"/>
    <property type="molecule type" value="Genomic_DNA"/>
</dbReference>
<dbReference type="InterPro" id="IPR001509">
    <property type="entry name" value="Epimerase_deHydtase"/>
</dbReference>
<feature type="domain" description="NAD-dependent epimerase/dehydratase" evidence="1">
    <location>
        <begin position="3"/>
        <end position="104"/>
    </location>
</feature>
<proteinExistence type="predicted"/>
<organism evidence="2">
    <name type="scientific">freshwater metagenome</name>
    <dbReference type="NCBI Taxonomy" id="449393"/>
    <lineage>
        <taxon>unclassified sequences</taxon>
        <taxon>metagenomes</taxon>
        <taxon>ecological metagenomes</taxon>
    </lineage>
</organism>
<reference evidence="2" key="1">
    <citation type="submission" date="2020-05" db="EMBL/GenBank/DDBJ databases">
        <authorList>
            <person name="Chiriac C."/>
            <person name="Salcher M."/>
            <person name="Ghai R."/>
            <person name="Kavagutti S V."/>
        </authorList>
    </citation>
    <scope>NUCLEOTIDE SEQUENCE</scope>
</reference>
<evidence type="ECO:0000313" key="2">
    <source>
        <dbReference type="EMBL" id="CAB4572734.1"/>
    </source>
</evidence>
<dbReference type="SUPFAM" id="SSF51735">
    <property type="entry name" value="NAD(P)-binding Rossmann-fold domains"/>
    <property type="match status" value="1"/>
</dbReference>
<evidence type="ECO:0000259" key="1">
    <source>
        <dbReference type="Pfam" id="PF01370"/>
    </source>
</evidence>
<name>A0A6J6EBR9_9ZZZZ</name>
<protein>
    <submittedName>
        <fullName evidence="2">Unannotated protein</fullName>
    </submittedName>
</protein>
<dbReference type="Gene3D" id="3.40.50.720">
    <property type="entry name" value="NAD(P)-binding Rossmann-like Domain"/>
    <property type="match status" value="1"/>
</dbReference>
<dbReference type="Pfam" id="PF01370">
    <property type="entry name" value="Epimerase"/>
    <property type="match status" value="1"/>
</dbReference>
<dbReference type="InterPro" id="IPR036291">
    <property type="entry name" value="NAD(P)-bd_dom_sf"/>
</dbReference>